<feature type="domain" description="Mechanosensitive ion channel MscS C-terminal" evidence="1">
    <location>
        <begin position="6"/>
        <end position="61"/>
    </location>
</feature>
<dbReference type="PANTHER" id="PTHR30347">
    <property type="entry name" value="POTASSIUM CHANNEL RELATED"/>
    <property type="match status" value="1"/>
</dbReference>
<feature type="non-terminal residue" evidence="2">
    <location>
        <position position="62"/>
    </location>
</feature>
<dbReference type="Proteomes" id="UP001366060">
    <property type="component" value="Unassembled WGS sequence"/>
</dbReference>
<dbReference type="EMBL" id="JBAKBA010000476">
    <property type="protein sequence ID" value="MEL0661207.1"/>
    <property type="molecule type" value="Genomic_DNA"/>
</dbReference>
<dbReference type="InterPro" id="IPR052702">
    <property type="entry name" value="MscS-like_channel"/>
</dbReference>
<dbReference type="SUPFAM" id="SSF82689">
    <property type="entry name" value="Mechanosensitive channel protein MscS (YggB), C-terminal domain"/>
    <property type="match status" value="1"/>
</dbReference>
<comment type="caution">
    <text evidence="2">The sequence shown here is derived from an EMBL/GenBank/DDBJ whole genome shotgun (WGS) entry which is preliminary data.</text>
</comment>
<proteinExistence type="predicted"/>
<protein>
    <submittedName>
        <fullName evidence="2">Mechanosensitive ion channel protein</fullName>
    </submittedName>
</protein>
<dbReference type="InterPro" id="IPR049278">
    <property type="entry name" value="MS_channel_C"/>
</dbReference>
<dbReference type="InterPro" id="IPR011066">
    <property type="entry name" value="MscS_channel_C_sf"/>
</dbReference>
<evidence type="ECO:0000313" key="3">
    <source>
        <dbReference type="Proteomes" id="UP001366060"/>
    </source>
</evidence>
<organism evidence="2 3">
    <name type="scientific">Psychromonas arctica</name>
    <dbReference type="NCBI Taxonomy" id="168275"/>
    <lineage>
        <taxon>Bacteria</taxon>
        <taxon>Pseudomonadati</taxon>
        <taxon>Pseudomonadota</taxon>
        <taxon>Gammaproteobacteria</taxon>
        <taxon>Alteromonadales</taxon>
        <taxon>Psychromonadaceae</taxon>
        <taxon>Psychromonas</taxon>
    </lineage>
</organism>
<dbReference type="Pfam" id="PF21082">
    <property type="entry name" value="MS_channel_3rd"/>
    <property type="match status" value="1"/>
</dbReference>
<keyword evidence="3" id="KW-1185">Reference proteome</keyword>
<dbReference type="PANTHER" id="PTHR30347:SF1">
    <property type="entry name" value="MECHANOSENSITIVE CHANNEL MSCK"/>
    <property type="match status" value="1"/>
</dbReference>
<evidence type="ECO:0000259" key="1">
    <source>
        <dbReference type="Pfam" id="PF21082"/>
    </source>
</evidence>
<name>A0ABU9HI06_9GAMM</name>
<gene>
    <name evidence="2" type="ORF">V6255_19135</name>
</gene>
<accession>A0ABU9HI06</accession>
<evidence type="ECO:0000313" key="2">
    <source>
        <dbReference type="EMBL" id="MEL0661207.1"/>
    </source>
</evidence>
<sequence length="62" mass="6914">MVRTSVTVGVAYVSHVKKVAELIMQATTDHKRIVESPAPVVTFEDICDNALMFEVTFWLDSS</sequence>
<dbReference type="Gene3D" id="3.30.70.100">
    <property type="match status" value="1"/>
</dbReference>
<reference evidence="2 3" key="1">
    <citation type="submission" date="2024-02" db="EMBL/GenBank/DDBJ databases">
        <title>Bacteria isolated from the canopy kelp, Nereocystis luetkeana.</title>
        <authorList>
            <person name="Pfister C.A."/>
            <person name="Younker I.T."/>
            <person name="Light S.H."/>
        </authorList>
    </citation>
    <scope>NUCLEOTIDE SEQUENCE [LARGE SCALE GENOMIC DNA]</scope>
    <source>
        <strain evidence="2 3">TI.2.07</strain>
    </source>
</reference>